<dbReference type="InterPro" id="IPR010327">
    <property type="entry name" value="FldB/FldC_alpha/beta"/>
</dbReference>
<comment type="caution">
    <text evidence="4">The sequence shown here is derived from an EMBL/GenBank/DDBJ whole genome shotgun (WGS) entry which is preliminary data.</text>
</comment>
<sequence length="382" mass="44044">MSILKDFQTVANERPAELRKAKDEGKKVIEYIGQYVPEEMIYAAGAEPYFMIKGGEPEPPDAVLEDMLRFMNPYARSLAGYNLMGLDPVTPFADLIVAQQLDCHVGRISELMEFHGLPVYKVGVPVEWKKDFARKYFKRSLEKLKKRLEDETGNEITNEVLKAEVEKSNKIRKVIRELDELRKEDNPKISGHDFIKLNHFTYKARPEVALDYLEKFYEEAKTSEGNTVNGPRILFAGHIVAQGDYTVPRLIEEAGGKIVADMFDDGLRWYRNDIATEGDMIENIHQAKYLDKIAVNMFQPAWNDRYESLMEIVKEYKVDAVIWYQLSFDEIYDMEHTVLAKRLSEAGIPLLKLESSYEYSREAMGPLQTRIESFIEAVKEGK</sequence>
<dbReference type="Proteomes" id="UP000216024">
    <property type="component" value="Unassembled WGS sequence"/>
</dbReference>
<protein>
    <recommendedName>
        <fullName evidence="6">2-hydroxyglutaryl-CoA dehydratase</fullName>
    </recommendedName>
</protein>
<dbReference type="RefSeq" id="WP_095130934.1">
    <property type="nucleotide sequence ID" value="NZ_NIBG01000002.1"/>
</dbReference>
<evidence type="ECO:0000313" key="5">
    <source>
        <dbReference type="Proteomes" id="UP000216024"/>
    </source>
</evidence>
<dbReference type="Gene3D" id="3.40.50.11890">
    <property type="match status" value="1"/>
</dbReference>
<evidence type="ECO:0000313" key="4">
    <source>
        <dbReference type="EMBL" id="PAB60565.1"/>
    </source>
</evidence>
<proteinExistence type="inferred from homology"/>
<organism evidence="4 5">
    <name type="scientific">Anaeromicrobium sediminis</name>
    <dbReference type="NCBI Taxonomy" id="1478221"/>
    <lineage>
        <taxon>Bacteria</taxon>
        <taxon>Bacillati</taxon>
        <taxon>Bacillota</taxon>
        <taxon>Clostridia</taxon>
        <taxon>Peptostreptococcales</taxon>
        <taxon>Thermotaleaceae</taxon>
        <taxon>Anaeromicrobium</taxon>
    </lineage>
</organism>
<dbReference type="AlphaFoldDB" id="A0A267MNW0"/>
<accession>A0A267MNW0</accession>
<dbReference type="Gene3D" id="3.40.50.11900">
    <property type="match status" value="1"/>
</dbReference>
<keyword evidence="3" id="KW-0479">Metal-binding</keyword>
<reference evidence="4 5" key="1">
    <citation type="submission" date="2017-06" db="EMBL/GenBank/DDBJ databases">
        <title>Draft genome sequence of anaerobic fermentative bacterium Anaeromicrobium sediminis DY2726D isolated from West Pacific Ocean sediments.</title>
        <authorList>
            <person name="Zeng X."/>
        </authorList>
    </citation>
    <scope>NUCLEOTIDE SEQUENCE [LARGE SCALE GENOMIC DNA]</scope>
    <source>
        <strain evidence="4 5">DY2726D</strain>
    </source>
</reference>
<dbReference type="GO" id="GO:0016836">
    <property type="term" value="F:hydro-lyase activity"/>
    <property type="evidence" value="ECO:0007669"/>
    <property type="project" value="UniProtKB-ARBA"/>
</dbReference>
<evidence type="ECO:0000256" key="1">
    <source>
        <dbReference type="ARBA" id="ARBA00001966"/>
    </source>
</evidence>
<gene>
    <name evidence="4" type="ORF">CCE28_03200</name>
</gene>
<dbReference type="PANTHER" id="PTHR30548:SF2">
    <property type="entry name" value="2-HYDROXYACYL-COA DEHYDRATASE,D-COMPONENT"/>
    <property type="match status" value="1"/>
</dbReference>
<evidence type="ECO:0000256" key="2">
    <source>
        <dbReference type="ARBA" id="ARBA00005806"/>
    </source>
</evidence>
<dbReference type="GO" id="GO:0051536">
    <property type="term" value="F:iron-sulfur cluster binding"/>
    <property type="evidence" value="ECO:0007669"/>
    <property type="project" value="UniProtKB-KW"/>
</dbReference>
<keyword evidence="3" id="KW-0408">Iron</keyword>
<dbReference type="OrthoDB" id="9810278at2"/>
<name>A0A267MNW0_9FIRM</name>
<dbReference type="PANTHER" id="PTHR30548">
    <property type="entry name" value="2-HYDROXYGLUTARYL-COA DEHYDRATASE, D-COMPONENT-RELATED"/>
    <property type="match status" value="1"/>
</dbReference>
<comment type="similarity">
    <text evidence="2">Belongs to the FldB/FldC dehydratase alpha/beta subunit family.</text>
</comment>
<dbReference type="Gene3D" id="1.20.1270.370">
    <property type="match status" value="1"/>
</dbReference>
<keyword evidence="3" id="KW-0411">Iron-sulfur</keyword>
<keyword evidence="5" id="KW-1185">Reference proteome</keyword>
<dbReference type="EMBL" id="NIBG01000002">
    <property type="protein sequence ID" value="PAB60565.1"/>
    <property type="molecule type" value="Genomic_DNA"/>
</dbReference>
<evidence type="ECO:0000256" key="3">
    <source>
        <dbReference type="ARBA" id="ARBA00023014"/>
    </source>
</evidence>
<dbReference type="Pfam" id="PF06050">
    <property type="entry name" value="HGD-D"/>
    <property type="match status" value="1"/>
</dbReference>
<comment type="cofactor">
    <cofactor evidence="1">
        <name>[4Fe-4S] cluster</name>
        <dbReference type="ChEBI" id="CHEBI:49883"/>
    </cofactor>
</comment>
<evidence type="ECO:0008006" key="6">
    <source>
        <dbReference type="Google" id="ProtNLM"/>
    </source>
</evidence>